<dbReference type="InterPro" id="IPR003373">
    <property type="entry name" value="Fe2_transport_prot-B"/>
</dbReference>
<evidence type="ECO:0000256" key="7">
    <source>
        <dbReference type="ARBA" id="ARBA00022989"/>
    </source>
</evidence>
<dbReference type="Proteomes" id="UP000788426">
    <property type="component" value="Unassembled WGS sequence"/>
</dbReference>
<feature type="region of interest" description="Disordered" evidence="15">
    <location>
        <begin position="82"/>
        <end position="114"/>
    </location>
</feature>
<dbReference type="SMART" id="SM00899">
    <property type="entry name" value="FeoA"/>
    <property type="match status" value="1"/>
</dbReference>
<dbReference type="Pfam" id="PF07670">
    <property type="entry name" value="Gate"/>
    <property type="match status" value="2"/>
</dbReference>
<evidence type="ECO:0000256" key="15">
    <source>
        <dbReference type="SAM" id="MobiDB-lite"/>
    </source>
</evidence>
<feature type="transmembrane region" description="Helical" evidence="14">
    <location>
        <begin position="798"/>
        <end position="818"/>
    </location>
</feature>
<feature type="compositionally biased region" description="Basic and acidic residues" evidence="15">
    <location>
        <begin position="83"/>
        <end position="108"/>
    </location>
</feature>
<evidence type="ECO:0000256" key="9">
    <source>
        <dbReference type="ARBA" id="ARBA00023065"/>
    </source>
</evidence>
<evidence type="ECO:0000256" key="6">
    <source>
        <dbReference type="ARBA" id="ARBA00022741"/>
    </source>
</evidence>
<dbReference type="InterPro" id="IPR007167">
    <property type="entry name" value="Fe-transptr_FeoA-like"/>
</dbReference>
<name>A0ABS6YA66_9BACT</name>
<keyword evidence="7 14" id="KW-1133">Transmembrane helix</keyword>
<evidence type="ECO:0000256" key="2">
    <source>
        <dbReference type="ARBA" id="ARBA00022448"/>
    </source>
</evidence>
<dbReference type="PANTHER" id="PTHR43185">
    <property type="entry name" value="FERROUS IRON TRANSPORT PROTEIN B"/>
    <property type="match status" value="1"/>
</dbReference>
<evidence type="ECO:0000256" key="1">
    <source>
        <dbReference type="ARBA" id="ARBA00004651"/>
    </source>
</evidence>
<feature type="transmembrane region" description="Helical" evidence="14">
    <location>
        <begin position="824"/>
        <end position="847"/>
    </location>
</feature>
<feature type="transmembrane region" description="Helical" evidence="14">
    <location>
        <begin position="457"/>
        <end position="475"/>
    </location>
</feature>
<dbReference type="InterPro" id="IPR050860">
    <property type="entry name" value="FeoB_GTPase"/>
</dbReference>
<dbReference type="InterPro" id="IPR030389">
    <property type="entry name" value="G_FEOB_dom"/>
</dbReference>
<comment type="subcellular location">
    <subcellularLocation>
        <location evidence="14">Cell inner membrane</location>
        <topology evidence="14">Multi-pass membrane protein</topology>
    </subcellularLocation>
    <subcellularLocation>
        <location evidence="1">Cell membrane</location>
        <topology evidence="1">Multi-pass membrane protein</topology>
    </subcellularLocation>
</comment>
<dbReference type="RefSeq" id="WP_219479254.1">
    <property type="nucleotide sequence ID" value="NZ_JAHXCT010000001.1"/>
</dbReference>
<dbReference type="NCBIfam" id="TIGR00437">
    <property type="entry name" value="feoB"/>
    <property type="match status" value="1"/>
</dbReference>
<keyword evidence="10 14" id="KW-0342">GTP-binding</keyword>
<organism evidence="17 18">
    <name type="scientific">Hoylesella nanceiensis</name>
    <dbReference type="NCBI Taxonomy" id="425941"/>
    <lineage>
        <taxon>Bacteria</taxon>
        <taxon>Pseudomonadati</taxon>
        <taxon>Bacteroidota</taxon>
        <taxon>Bacteroidia</taxon>
        <taxon>Bacteroidales</taxon>
        <taxon>Prevotellaceae</taxon>
        <taxon>Hoylesella</taxon>
    </lineage>
</organism>
<dbReference type="EMBL" id="JAHXCT010000001">
    <property type="protein sequence ID" value="MBW4768456.1"/>
    <property type="molecule type" value="Genomic_DNA"/>
</dbReference>
<keyword evidence="4 14" id="KW-0410">Iron transport</keyword>
<keyword evidence="11 14" id="KW-0472">Membrane</keyword>
<dbReference type="Pfam" id="PF07664">
    <property type="entry name" value="FeoB_C"/>
    <property type="match status" value="1"/>
</dbReference>
<evidence type="ECO:0000256" key="8">
    <source>
        <dbReference type="ARBA" id="ARBA00023004"/>
    </source>
</evidence>
<sequence>MRLADLKTGEKGIIIKVVGHGSFRKRIIEMGFIKGKEVEVLLNAPLQDPVKYRVMGYEVSLRRNEAKMIQIVTEEEQNISSLENKKEELNKEEHKSLEPQKNLEHSEDNSLASKVKQERRQINIALVGNPNCGKTSLFNFASGAHERVGNYSGVTVDAKEGKAFFEGYQFNIVDLPGTYSLSAYSPEELYVRKQLIEETPDVIINILDSSNLERNLYLTTQLIDLNLRMVCTLNMYDEAEKRGDNIDYKQLGSLLGVPMVPTVFTSGRGVKKLFHIIINTFEGADYLDDKGHLNKEVAKEIKEWHDTYHSSKPHHEHDEDFASGEIPKNVTSKHIHINYGQNLEEGISKIQQELKQDDDIRYLYSTRYLAIKLLEQDKEVEEYITKTVVNSDKIIQLRDNISKNVASELHEDSETAIMDAKYAFIHDILQKANYKIGKKENTYNLTHKIDHIITNKWVGIPIFIAILWLMFQTTFTLGQYPMDWLEEGINLLGGFITSSMEDGPLKSMLVDGIIGGVGAVIVFLPQILILYTFISFMEDSGYMARAAFIMDRLMNKMGLHGKSFIPLIMGFGCNVPAIMSTRTIESRQSRLVTTLILPLMSCSARLPVYIMIIATFFAPKYRSSIMISLYVIGMLIAVIMSKIFTKTIAKNEDTPFVMELPPYRFPTWKAIGRHTWEKGKQYLKKMGGIILIASIIVWALGYFPHGEKLDEAERLEQSYIGKLGKAVEPVFRAQGFDWKLDVGLLAGTGAKEIVASTMGVMYTSDSSFSDDNNFSNDTVKYSRLYAQMRADGITPISAYAFLLFVLLYFPCVATIAAIKNETGSWKWALFTVFYTSALAWVVSAAFYQIMSRIFT</sequence>
<dbReference type="Pfam" id="PF17910">
    <property type="entry name" value="FeoB_Cyto"/>
    <property type="match status" value="1"/>
</dbReference>
<feature type="transmembrane region" description="Helical" evidence="14">
    <location>
        <begin position="557"/>
        <end position="579"/>
    </location>
</feature>
<evidence type="ECO:0000256" key="4">
    <source>
        <dbReference type="ARBA" id="ARBA00022496"/>
    </source>
</evidence>
<protein>
    <recommendedName>
        <fullName evidence="12 13">Ferrous iron transport protein B</fullName>
    </recommendedName>
</protein>
<evidence type="ECO:0000256" key="10">
    <source>
        <dbReference type="ARBA" id="ARBA00023134"/>
    </source>
</evidence>
<dbReference type="Pfam" id="PF02421">
    <property type="entry name" value="FeoB_N"/>
    <property type="match status" value="1"/>
</dbReference>
<keyword evidence="3" id="KW-1003">Cell membrane</keyword>
<comment type="function">
    <text evidence="14">Probable transporter of a GTP-driven Fe(2+) uptake system.</text>
</comment>
<keyword evidence="9" id="KW-0406">Ion transport</keyword>
<feature type="transmembrane region" description="Helical" evidence="14">
    <location>
        <begin position="686"/>
        <end position="704"/>
    </location>
</feature>
<evidence type="ECO:0000259" key="16">
    <source>
        <dbReference type="PROSITE" id="PS51711"/>
    </source>
</evidence>
<evidence type="ECO:0000256" key="12">
    <source>
        <dbReference type="ARBA" id="ARBA00031200"/>
    </source>
</evidence>
<dbReference type="InterPro" id="IPR041069">
    <property type="entry name" value="FeoB_Cyto"/>
</dbReference>
<evidence type="ECO:0000313" key="17">
    <source>
        <dbReference type="EMBL" id="MBW4768456.1"/>
    </source>
</evidence>
<keyword evidence="5 14" id="KW-0812">Transmembrane</keyword>
<keyword evidence="8 14" id="KW-0408">Iron</keyword>
<dbReference type="CDD" id="cd01879">
    <property type="entry name" value="FeoB"/>
    <property type="match status" value="1"/>
</dbReference>
<evidence type="ECO:0000256" key="14">
    <source>
        <dbReference type="RuleBase" id="RU362098"/>
    </source>
</evidence>
<keyword evidence="6" id="KW-0547">Nucleotide-binding</keyword>
<feature type="domain" description="FeoB-type G" evidence="16">
    <location>
        <begin position="121"/>
        <end position="283"/>
    </location>
</feature>
<dbReference type="PANTHER" id="PTHR43185:SF1">
    <property type="entry name" value="FE(2+) TRANSPORTER FEOB"/>
    <property type="match status" value="1"/>
</dbReference>
<evidence type="ECO:0000313" key="18">
    <source>
        <dbReference type="Proteomes" id="UP000788426"/>
    </source>
</evidence>
<dbReference type="InterPro" id="IPR011642">
    <property type="entry name" value="Gate_dom"/>
</dbReference>
<dbReference type="InterPro" id="IPR011640">
    <property type="entry name" value="Fe2_transport_prot_B_C"/>
</dbReference>
<feature type="transmembrane region" description="Helical" evidence="14">
    <location>
        <begin position="625"/>
        <end position="644"/>
    </location>
</feature>
<comment type="caution">
    <text evidence="17">The sequence shown here is derived from an EMBL/GenBank/DDBJ whole genome shotgun (WGS) entry which is preliminary data.</text>
</comment>
<evidence type="ECO:0000256" key="5">
    <source>
        <dbReference type="ARBA" id="ARBA00022692"/>
    </source>
</evidence>
<gene>
    <name evidence="17" type="primary">feoB</name>
    <name evidence="17" type="ORF">KZO38_01545</name>
</gene>
<feature type="transmembrane region" description="Helical" evidence="14">
    <location>
        <begin position="513"/>
        <end position="536"/>
    </location>
</feature>
<reference evidence="17 18" key="1">
    <citation type="submission" date="2021-07" db="EMBL/GenBank/DDBJ databases">
        <title>Genomic diversity and antimicrobial resistance of Prevotella spp. isolated from chronic lung disease airways.</title>
        <authorList>
            <person name="Webb K.A."/>
            <person name="Olagoke O.S."/>
            <person name="Baird T."/>
            <person name="Neill J."/>
            <person name="Pham A."/>
            <person name="Wells T.J."/>
            <person name="Ramsay K.A."/>
            <person name="Bell S.C."/>
            <person name="Sarovich D.S."/>
            <person name="Price E.P."/>
        </authorList>
    </citation>
    <scope>NUCLEOTIDE SEQUENCE [LARGE SCALE GENOMIC DNA]</scope>
    <source>
        <strain evidence="17 18">SCHI0011.S.12</strain>
    </source>
</reference>
<accession>A0ABS6YA66</accession>
<evidence type="ECO:0000256" key="3">
    <source>
        <dbReference type="ARBA" id="ARBA00022475"/>
    </source>
</evidence>
<evidence type="ECO:0000256" key="11">
    <source>
        <dbReference type="ARBA" id="ARBA00023136"/>
    </source>
</evidence>
<evidence type="ECO:0000256" key="13">
    <source>
        <dbReference type="NCBIfam" id="TIGR00437"/>
    </source>
</evidence>
<proteinExistence type="inferred from homology"/>
<dbReference type="PROSITE" id="PS51711">
    <property type="entry name" value="G_FEOB"/>
    <property type="match status" value="1"/>
</dbReference>
<keyword evidence="2 14" id="KW-0813">Transport</keyword>
<dbReference type="Pfam" id="PF04023">
    <property type="entry name" value="FeoA"/>
    <property type="match status" value="1"/>
</dbReference>
<keyword evidence="18" id="KW-1185">Reference proteome</keyword>
<comment type="similarity">
    <text evidence="14">Belongs to the TRAFAC class TrmE-Era-EngA-EngB-Septin-like GTPase superfamily. FeoB GTPase (TC 9.A.8) family.</text>
</comment>
<feature type="transmembrane region" description="Helical" evidence="14">
    <location>
        <begin position="591"/>
        <end position="618"/>
    </location>
</feature>